<evidence type="ECO:0000313" key="2">
    <source>
        <dbReference type="Proteomes" id="UP000075903"/>
    </source>
</evidence>
<proteinExistence type="predicted"/>
<keyword evidence="2" id="KW-1185">Reference proteome</keyword>
<dbReference type="VEuPathDB" id="VectorBase:AMEM004706"/>
<reference evidence="1" key="1">
    <citation type="submission" date="2020-05" db="UniProtKB">
        <authorList>
            <consortium name="EnsemblMetazoa"/>
        </authorList>
    </citation>
    <scope>IDENTIFICATION</scope>
    <source>
        <strain evidence="1">MAF</strain>
    </source>
</reference>
<evidence type="ECO:0000313" key="1">
    <source>
        <dbReference type="EnsemblMetazoa" id="AMEM004706-PA"/>
    </source>
</evidence>
<name>A0A182UW72_ANOME</name>
<dbReference type="Proteomes" id="UP000075903">
    <property type="component" value="Unassembled WGS sequence"/>
</dbReference>
<accession>A0A182UW72</accession>
<protein>
    <submittedName>
        <fullName evidence="1">Uncharacterized protein</fullName>
    </submittedName>
</protein>
<dbReference type="AlphaFoldDB" id="A0A182UW72"/>
<dbReference type="EnsemblMetazoa" id="AMEM004706-RA">
    <property type="protein sequence ID" value="AMEM004706-PA"/>
    <property type="gene ID" value="AMEM004706"/>
</dbReference>
<organism evidence="1 2">
    <name type="scientific">Anopheles merus</name>
    <name type="common">Mosquito</name>
    <dbReference type="NCBI Taxonomy" id="30066"/>
    <lineage>
        <taxon>Eukaryota</taxon>
        <taxon>Metazoa</taxon>
        <taxon>Ecdysozoa</taxon>
        <taxon>Arthropoda</taxon>
        <taxon>Hexapoda</taxon>
        <taxon>Insecta</taxon>
        <taxon>Pterygota</taxon>
        <taxon>Neoptera</taxon>
        <taxon>Endopterygota</taxon>
        <taxon>Diptera</taxon>
        <taxon>Nematocera</taxon>
        <taxon>Culicoidea</taxon>
        <taxon>Culicidae</taxon>
        <taxon>Anophelinae</taxon>
        <taxon>Anopheles</taxon>
    </lineage>
</organism>
<sequence>MAQPLTDTKDTTPICIVPPDCTVSAPPESPLQTERPPAPLRHTCWLTTVEPQRAIQSVLVITGLLVNLTTAEVAELASDVRPNPDTVPVNPPNWRVSERPGRRMGWIRVVNVIGEFRRTVAMSLRRLVEL</sequence>